<keyword evidence="4" id="KW-1185">Reference proteome</keyword>
<evidence type="ECO:0000256" key="1">
    <source>
        <dbReference type="SAM" id="Coils"/>
    </source>
</evidence>
<comment type="caution">
    <text evidence="3">The sequence shown here is derived from an EMBL/GenBank/DDBJ whole genome shotgun (WGS) entry which is preliminary data.</text>
</comment>
<evidence type="ECO:0000313" key="4">
    <source>
        <dbReference type="Proteomes" id="UP001165541"/>
    </source>
</evidence>
<accession>A0ABT0YTX5</accession>
<feature type="region of interest" description="Disordered" evidence="2">
    <location>
        <begin position="1"/>
        <end position="84"/>
    </location>
</feature>
<reference evidence="3" key="1">
    <citation type="submission" date="2022-05" db="EMBL/GenBank/DDBJ databases">
        <title>Schlegelella sp. nov., isolated from mangrove soil.</title>
        <authorList>
            <person name="Liu Y."/>
            <person name="Ge X."/>
            <person name="Liu W."/>
        </authorList>
    </citation>
    <scope>NUCLEOTIDE SEQUENCE</scope>
    <source>
        <strain evidence="3">S2-27</strain>
    </source>
</reference>
<evidence type="ECO:0008006" key="5">
    <source>
        <dbReference type="Google" id="ProtNLM"/>
    </source>
</evidence>
<feature type="coiled-coil region" evidence="1">
    <location>
        <begin position="174"/>
        <end position="201"/>
    </location>
</feature>
<dbReference type="EMBL" id="JAMKFE010000017">
    <property type="protein sequence ID" value="MCM5682181.1"/>
    <property type="molecule type" value="Genomic_DNA"/>
</dbReference>
<keyword evidence="1" id="KW-0175">Coiled coil</keyword>
<sequence length="251" mass="26372">MAIDGARGPLRGYSYTPLPQTPQPHRGGGSHGAAHASPLASRGVPGGPAPQQRALLPSTAAPGRNPWAGGAGPLPQSRPSASTALARQVGRELAAFVPDKVLGTFGFSAHLLNRPPLGQVLQQAASHTSHFNALGEQVDAARGNDPRLQAASPQVQASFQDVRETWRALRQTPVSQLLANREAVKQQLPQLQAAVEQAYQATAQAYPPTHPAWKEAAKAKLSTDLSTLHVYARMAAVNVLGLRNMVAGSAR</sequence>
<dbReference type="RefSeq" id="WP_251780658.1">
    <property type="nucleotide sequence ID" value="NZ_JAMKFE010000017.1"/>
</dbReference>
<dbReference type="Proteomes" id="UP001165541">
    <property type="component" value="Unassembled WGS sequence"/>
</dbReference>
<gene>
    <name evidence="3" type="ORF">M8A51_21850</name>
</gene>
<protein>
    <recommendedName>
        <fullName evidence="5">Phasin protein</fullName>
    </recommendedName>
</protein>
<name>A0ABT0YTX5_9BURK</name>
<evidence type="ECO:0000256" key="2">
    <source>
        <dbReference type="SAM" id="MobiDB-lite"/>
    </source>
</evidence>
<proteinExistence type="predicted"/>
<evidence type="ECO:0000313" key="3">
    <source>
        <dbReference type="EMBL" id="MCM5682181.1"/>
    </source>
</evidence>
<organism evidence="3 4">
    <name type="scientific">Caldimonas mangrovi</name>
    <dbReference type="NCBI Taxonomy" id="2944811"/>
    <lineage>
        <taxon>Bacteria</taxon>
        <taxon>Pseudomonadati</taxon>
        <taxon>Pseudomonadota</taxon>
        <taxon>Betaproteobacteria</taxon>
        <taxon>Burkholderiales</taxon>
        <taxon>Sphaerotilaceae</taxon>
        <taxon>Caldimonas</taxon>
    </lineage>
</organism>